<evidence type="ECO:0000313" key="2">
    <source>
        <dbReference type="EMBL" id="MPM85201.1"/>
    </source>
</evidence>
<sequence length="178" mass="19289">MGKGIPIVCAAGGQHAFKVAQPNPGKQLARRLMRIIIVGEGDQNHENDGDDGKGKDAQHRQGQQRLVKLAVGECREIAFGASELFTACQDLLADSVLPDVHPPGIKKSTNEKDGDDAIQQDQKAVIPVGRDAALPCCFHCPQGVHLGQVGSAEEQHIQQKDDLKYEKQQPPQELPARH</sequence>
<gene>
    <name evidence="2" type="ORF">SDC9_132279</name>
</gene>
<feature type="compositionally biased region" description="Basic and acidic residues" evidence="1">
    <location>
        <begin position="42"/>
        <end position="59"/>
    </location>
</feature>
<proteinExistence type="predicted"/>
<evidence type="ECO:0000256" key="1">
    <source>
        <dbReference type="SAM" id="MobiDB-lite"/>
    </source>
</evidence>
<dbReference type="AlphaFoldDB" id="A0A645D7H4"/>
<organism evidence="2">
    <name type="scientific">bioreactor metagenome</name>
    <dbReference type="NCBI Taxonomy" id="1076179"/>
    <lineage>
        <taxon>unclassified sequences</taxon>
        <taxon>metagenomes</taxon>
        <taxon>ecological metagenomes</taxon>
    </lineage>
</organism>
<accession>A0A645D7H4</accession>
<feature type="compositionally biased region" description="Basic and acidic residues" evidence="1">
    <location>
        <begin position="153"/>
        <end position="167"/>
    </location>
</feature>
<feature type="region of interest" description="Disordered" evidence="1">
    <location>
        <begin position="41"/>
        <end position="61"/>
    </location>
</feature>
<dbReference type="EMBL" id="VSSQ01033561">
    <property type="protein sequence ID" value="MPM85201.1"/>
    <property type="molecule type" value="Genomic_DNA"/>
</dbReference>
<feature type="region of interest" description="Disordered" evidence="1">
    <location>
        <begin position="151"/>
        <end position="178"/>
    </location>
</feature>
<reference evidence="2" key="1">
    <citation type="submission" date="2019-08" db="EMBL/GenBank/DDBJ databases">
        <authorList>
            <person name="Kucharzyk K."/>
            <person name="Murdoch R.W."/>
            <person name="Higgins S."/>
            <person name="Loffler F."/>
        </authorList>
    </citation>
    <scope>NUCLEOTIDE SEQUENCE</scope>
</reference>
<comment type="caution">
    <text evidence="2">The sequence shown here is derived from an EMBL/GenBank/DDBJ whole genome shotgun (WGS) entry which is preliminary data.</text>
</comment>
<protein>
    <submittedName>
        <fullName evidence="2">Uncharacterized protein</fullName>
    </submittedName>
</protein>
<name>A0A645D7H4_9ZZZZ</name>